<evidence type="ECO:0000256" key="1">
    <source>
        <dbReference type="SAM" id="MobiDB-lite"/>
    </source>
</evidence>
<feature type="transmembrane region" description="Helical" evidence="2">
    <location>
        <begin position="694"/>
        <end position="714"/>
    </location>
</feature>
<dbReference type="Proteomes" id="UP001500665">
    <property type="component" value="Unassembled WGS sequence"/>
</dbReference>
<dbReference type="Pfam" id="PF13641">
    <property type="entry name" value="Glyco_tranf_2_3"/>
    <property type="match status" value="1"/>
</dbReference>
<feature type="transmembrane region" description="Helical" evidence="2">
    <location>
        <begin position="530"/>
        <end position="551"/>
    </location>
</feature>
<comment type="caution">
    <text evidence="3">The sequence shown here is derived from an EMBL/GenBank/DDBJ whole genome shotgun (WGS) entry which is preliminary data.</text>
</comment>
<dbReference type="InterPro" id="IPR029044">
    <property type="entry name" value="Nucleotide-diphossugar_trans"/>
</dbReference>
<feature type="transmembrane region" description="Helical" evidence="2">
    <location>
        <begin position="572"/>
        <end position="603"/>
    </location>
</feature>
<feature type="transmembrane region" description="Helical" evidence="2">
    <location>
        <begin position="726"/>
        <end position="747"/>
    </location>
</feature>
<protein>
    <recommendedName>
        <fullName evidence="5">GT2 family glycosyltransferase</fullName>
    </recommendedName>
</protein>
<feature type="transmembrane region" description="Helical" evidence="2">
    <location>
        <begin position="670"/>
        <end position="687"/>
    </location>
</feature>
<feature type="transmembrane region" description="Helical" evidence="2">
    <location>
        <begin position="759"/>
        <end position="784"/>
    </location>
</feature>
<dbReference type="PANTHER" id="PTHR43685:SF3">
    <property type="entry name" value="SLR2126 PROTEIN"/>
    <property type="match status" value="1"/>
</dbReference>
<dbReference type="RefSeq" id="WP_344245995.1">
    <property type="nucleotide sequence ID" value="NZ_BAAAHH010000043.1"/>
</dbReference>
<keyword evidence="2" id="KW-0472">Membrane</keyword>
<evidence type="ECO:0008006" key="5">
    <source>
        <dbReference type="Google" id="ProtNLM"/>
    </source>
</evidence>
<feature type="transmembrane region" description="Helical" evidence="2">
    <location>
        <begin position="506"/>
        <end position="524"/>
    </location>
</feature>
<accession>A0ABN1RWJ9</accession>
<dbReference type="EMBL" id="BAAAHH010000043">
    <property type="protein sequence ID" value="GAA0966305.1"/>
    <property type="molecule type" value="Genomic_DNA"/>
</dbReference>
<feature type="transmembrane region" description="Helical" evidence="2">
    <location>
        <begin position="464"/>
        <end position="485"/>
    </location>
</feature>
<feature type="transmembrane region" description="Helical" evidence="2">
    <location>
        <begin position="380"/>
        <end position="400"/>
    </location>
</feature>
<evidence type="ECO:0000313" key="3">
    <source>
        <dbReference type="EMBL" id="GAA0966305.1"/>
    </source>
</evidence>
<dbReference type="SUPFAM" id="SSF53448">
    <property type="entry name" value="Nucleotide-diphospho-sugar transferases"/>
    <property type="match status" value="1"/>
</dbReference>
<keyword evidence="4" id="KW-1185">Reference proteome</keyword>
<feature type="compositionally biased region" description="Basic and acidic residues" evidence="1">
    <location>
        <begin position="154"/>
        <end position="172"/>
    </location>
</feature>
<dbReference type="InterPro" id="IPR050834">
    <property type="entry name" value="Glycosyltransf_2"/>
</dbReference>
<proteinExistence type="predicted"/>
<organism evidence="3 4">
    <name type="scientific">Actinocorallia libanotica</name>
    <dbReference type="NCBI Taxonomy" id="46162"/>
    <lineage>
        <taxon>Bacteria</taxon>
        <taxon>Bacillati</taxon>
        <taxon>Actinomycetota</taxon>
        <taxon>Actinomycetes</taxon>
        <taxon>Streptosporangiales</taxon>
        <taxon>Thermomonosporaceae</taxon>
        <taxon>Actinocorallia</taxon>
    </lineage>
</organism>
<gene>
    <name evidence="3" type="ORF">GCM10009550_68280</name>
</gene>
<sequence length="884" mass="92622">MALTSDRHVVTAVLVAHDGARWLPETLKALLTQSRRIQRLVVVDTGSTDKGPAVIAGVVGPGNLLTLDRDVPFAEAVARALEQPAAHIPIGVPDAVEWVWILHDDSAPAPRALEHLLAEADADPHIGLVGPKLRDWEDRRLLLEVGVSLDGQGRRETGVDRGEFDQGQHDGTPDVLGVSTAGMLIRRDVWERTGGLDPAFGLFRDDVDLGWRVHAAGHRVAATSEAVVFHAEASARGLREQPVSHRRLDRRNAMYVLLANQPLRPALVTFARLMFGSLVRIIGLLMAKKPAALRDELDAVRDVLGGPLRLRALRAARAEGRSHVYRSVRRLQPRLVTLRKLADRLASMIAPGEYGLDLTDEEEPPPDRGLSVGLGAVRRVLAHPGAVVLLVLTAVAFLAGRSLLAAGGSLGGGALVPFTQSAGELWAAYTSGWHPAGLGSADASPPWTAVLAGLSVLSFGKPSLAVAGLLLGCVPLSGLTAYLVAKRLVPVGLPVGRRAARLIGRRRVPAAAIRVWIALAYALLPVVSGAIAAGRFGTCLVYVLLPPIGLAGARVLRLPEGRVDARHARRAAWALAALLTVAMAFVPLTWLMVAVIGCLALWWPGTGRPLDAVIALAVPPLLLLPTTVGLVLHPSRLLLEAGLHRPELVDRELSALSVFTLDPGGPGTDLGWATAGLLALAVAALPLRTRRTAVLGGWALILIGLLTAVAVSATTVTEVAGEGAPAWPGVPLAIAAGGLILTAGAALQRAVELLSGRDWLYRVGGACSVLIAVSTPLLAGAVWIGTGVRGPVGAAGSGPLPAFVSAAVDDSGARALVLGLREDGGFAYPLLRGAGAAGRARRPAGRRRAWRGWAAWACTTSWSATPAARGTWWGCSTRCPSWCG</sequence>
<feature type="region of interest" description="Disordered" evidence="1">
    <location>
        <begin position="154"/>
        <end position="173"/>
    </location>
</feature>
<reference evidence="3 4" key="1">
    <citation type="journal article" date="2019" name="Int. J. Syst. Evol. Microbiol.">
        <title>The Global Catalogue of Microorganisms (GCM) 10K type strain sequencing project: providing services to taxonomists for standard genome sequencing and annotation.</title>
        <authorList>
            <consortium name="The Broad Institute Genomics Platform"/>
            <consortium name="The Broad Institute Genome Sequencing Center for Infectious Disease"/>
            <person name="Wu L."/>
            <person name="Ma J."/>
        </authorList>
    </citation>
    <scope>NUCLEOTIDE SEQUENCE [LARGE SCALE GENOMIC DNA]</scope>
    <source>
        <strain evidence="3 4">JCM 10696</strain>
    </source>
</reference>
<keyword evidence="2" id="KW-0812">Transmembrane</keyword>
<dbReference type="PANTHER" id="PTHR43685">
    <property type="entry name" value="GLYCOSYLTRANSFERASE"/>
    <property type="match status" value="1"/>
</dbReference>
<evidence type="ECO:0000313" key="4">
    <source>
        <dbReference type="Proteomes" id="UP001500665"/>
    </source>
</evidence>
<keyword evidence="2" id="KW-1133">Transmembrane helix</keyword>
<dbReference type="Gene3D" id="3.90.550.10">
    <property type="entry name" value="Spore Coat Polysaccharide Biosynthesis Protein SpsA, Chain A"/>
    <property type="match status" value="1"/>
</dbReference>
<evidence type="ECO:0000256" key="2">
    <source>
        <dbReference type="SAM" id="Phobius"/>
    </source>
</evidence>
<name>A0ABN1RWJ9_9ACTN</name>